<dbReference type="EMBL" id="MN740714">
    <property type="protein sequence ID" value="QHS80557.1"/>
    <property type="molecule type" value="Genomic_DNA"/>
</dbReference>
<reference evidence="1" key="1">
    <citation type="journal article" date="2020" name="Nature">
        <title>Giant virus diversity and host interactions through global metagenomics.</title>
        <authorList>
            <person name="Schulz F."/>
            <person name="Roux S."/>
            <person name="Paez-Espino D."/>
            <person name="Jungbluth S."/>
            <person name="Walsh D.A."/>
            <person name="Denef V.J."/>
            <person name="McMahon K.D."/>
            <person name="Konstantinidis K.T."/>
            <person name="Eloe-Fadrosh E.A."/>
            <person name="Kyrpides N.C."/>
            <person name="Woyke T."/>
        </authorList>
    </citation>
    <scope>NUCLEOTIDE SEQUENCE</scope>
    <source>
        <strain evidence="1">GVMAG-S-1091796-13</strain>
    </source>
</reference>
<sequence length="1303" mass="136086">MSSSYNFKDNLTIDNNKYLKWLDITGTSRSNIISLDNLNNVKINSAFGDLILNSESNNSYTFFNVNGNSSGVIIGSKLGIGFNTTTNMNSILTLNKNNFIGINTTTGSNDGYLGLAGSSSLNTTGSRIILYGNEIDGKLNLYAGNTANGTINLFTGDDKMRFQILNNGTVNVLPDGITSRLIINNTSSTFTNDVILSSGTASTNATTGALTVSGGMGITGSVYIQGSLSLTTTSTGNLNFSSSNSSTSYSSGAIVLTGGMGISNTVNSSSVTAGGGLSVAGGAAIGKDVYIGGKLNILNSTVATSSENASVVLYGGLGINSNILLRTDSAPQIKLSPTTEKSETSICFYSKNNFASSSNTGSSWTLGQNVNSVSSGNFALANSQFGNVLYSTYSGRVSMLGDVYIDSQTLKVPKGTTAERPVSAEQGFIRYNSDTDEFEGYGTGSTWGSLGGGGGGGGSATTAGNIIANSINLGVSNMFSGSFTPSNNVPVASNVTALYFNNSDIRSFIINLTASITRTIGGNLYESFTLEGNQKDSSWELLVSSMGDISGFNFTITSLGQIQYTSTNITNYSNSILRYNVNEITNTGTYDRSGLETQGTLITNTMQILNTQDVNIGVNNGALYVAGGVTIAKSLYVNSGTANISNITATNISAGVVVASTLFSAIGNSNTIGNIFTTGGNVGIGTTSPAYTLDVTGIARINTTRGVLIGSSTDLGAGRLISALDSGMAGNNAERYITFGRAASTNNQSELSFCNVTTGSTSNFLGLGLFGSRTMAINGAGNVGIGTTSPGSALHVTGLLNGTPGNGISIGVGGDGNSGIQLNSGANGSLNSSYIDFGYSGIDFISRIIHFNNNRSLQFQVNGSATPLILNSTGSVSITGPGGVGSNGSLLITGADTFGHSLYVASAASHKRLAFNNTGNVGNIFAYDYGAPAVQNLALQGYGGNVGIGTSNPSFKLDVNGSIICSDWLRSSGATGWYNQTYGKGIYANDTTWVRTFPDRSSFLCGTLNCNDITTNNNNIGMGSGTIQFTNNGAGLNWGSNFSQIYDDGDLRIKTDDNMRLFCGGSEVLTLTPSITVINTRTYINNYASGNVIPLGVYAPNIGGYQPWVVTLLGKTEETNYGVAVQGYYYAGSGSTSNYYFIGFNGMSYDTQSFKVYPGGSIAKTGGTFDIIHPTKNDPKKRLIHSFIEGPRCDLIYRGTVQLENGTTTVNIDSDCVCKPESAMSQGTFEALVTNPDIFLQNKSSFDQIIGSISGNILTIVSNNTASNAMISWMVIGERKDSFIKQWNRTNSDGYLITEYTQV</sequence>
<proteinExistence type="predicted"/>
<evidence type="ECO:0000313" key="1">
    <source>
        <dbReference type="EMBL" id="QHS80557.1"/>
    </source>
</evidence>
<name>A0A6C0AL38_9ZZZZ</name>
<protein>
    <recommendedName>
        <fullName evidence="2">Peptidase S74 domain-containing protein</fullName>
    </recommendedName>
</protein>
<accession>A0A6C0AL38</accession>
<evidence type="ECO:0008006" key="2">
    <source>
        <dbReference type="Google" id="ProtNLM"/>
    </source>
</evidence>
<organism evidence="1">
    <name type="scientific">viral metagenome</name>
    <dbReference type="NCBI Taxonomy" id="1070528"/>
    <lineage>
        <taxon>unclassified sequences</taxon>
        <taxon>metagenomes</taxon>
        <taxon>organismal metagenomes</taxon>
    </lineage>
</organism>